<dbReference type="FunFam" id="3.40.50.2000:FF:000047">
    <property type="entry name" value="Glycosyltransferase"/>
    <property type="match status" value="1"/>
</dbReference>
<dbReference type="InParanoid" id="A0A3Q7ETQ1"/>
<dbReference type="OMA" id="KFMEEDH"/>
<comment type="similarity">
    <text evidence="1">Belongs to the UDP-glycosyltransferase family.</text>
</comment>
<evidence type="ECO:0000313" key="4">
    <source>
        <dbReference type="EnsemblPlants" id="Solyc01g107780.3.1"/>
    </source>
</evidence>
<dbReference type="Gramene" id="Solyc01g107780.3.1">
    <property type="protein sequence ID" value="Solyc01g107780.3.1"/>
    <property type="gene ID" value="Solyc01g107780.3"/>
</dbReference>
<dbReference type="PROSITE" id="PS00375">
    <property type="entry name" value="UDPGT"/>
    <property type="match status" value="1"/>
</dbReference>
<keyword evidence="2" id="KW-0328">Glycosyltransferase</keyword>
<dbReference type="AlphaFoldDB" id="A0A3Q7ETQ1"/>
<dbReference type="InterPro" id="IPR002213">
    <property type="entry name" value="UDP_glucos_trans"/>
</dbReference>
<dbReference type="SUPFAM" id="SSF53756">
    <property type="entry name" value="UDP-Glycosyltransferase/glycogen phosphorylase"/>
    <property type="match status" value="2"/>
</dbReference>
<name>A0A3Q7ETQ1_SOLLC</name>
<dbReference type="EnsemblPlants" id="Solyc01g107780.3.1">
    <property type="protein sequence ID" value="Solyc01g107780.3.1"/>
    <property type="gene ID" value="Solyc01g107780.3"/>
</dbReference>
<evidence type="ECO:0000256" key="2">
    <source>
        <dbReference type="ARBA" id="ARBA00022676"/>
    </source>
</evidence>
<sequence>MDKRADQLHVYFLPMMAPGHMIPLVDMARQFARHGVKVTIVTTPLNATKFTKTIQKDREVGSDICIRTTEFPCKEAGLPEGCENLASTTTSEMTMKFIKALYLFEQPVEKFMEEDHPDCLVAGTFFAWAVDVAAKLGIPRLAFNGTGLLPMCAYNCLMEHKPHLKVESETEEFVIPGLPDTIKMSRSKLSQHWVDEKETPMTPIIKDFMRAEATSYGAIVNSFYELEPNYVQHFREVVGRKVWHVGPVSLCNKDNEEKSQRGQDSSLSEQKCLDWLNTKEPKSVIYICFGSMSIFSSDQLLEIATALEASDQQFIWVVRQNTTNEEQEKWMPEGFEEKVNGRGLIIKGWAPQVLILDHEATGGFVTHCGWNSLLEGVSAGVPMVTWPLSAEQFFNEKLLVEILKIGVPVGVQAWSQRTDSRVPINRENILRAVTKLMVGQEAEEMQGRAAALGKSAKMAVEKDIARQFGRHGVKAPIITTLLNASKFSKTIQRDREMGSDISIHTVKFPCKEAGLPEGCENIASTTRPIAVSKPIERFLEEDHPDCLTAAPQFSWAVELAAKLGIPRLAFNGTGFFPFCALHGLMEHKPHLKVESEMEEFVIPGLPDKIKMSRQKLSEHLKDEKETPMTALVKDMMRA</sequence>
<reference evidence="4" key="1">
    <citation type="journal article" date="2012" name="Nature">
        <title>The tomato genome sequence provides insights into fleshy fruit evolution.</title>
        <authorList>
            <consortium name="Tomato Genome Consortium"/>
        </authorList>
    </citation>
    <scope>NUCLEOTIDE SEQUENCE [LARGE SCALE GENOMIC DNA]</scope>
    <source>
        <strain evidence="4">cv. Heinz 1706</strain>
    </source>
</reference>
<dbReference type="PANTHER" id="PTHR48047:SF123">
    <property type="entry name" value="GLYCOSYLTRANSFERASE"/>
    <property type="match status" value="1"/>
</dbReference>
<dbReference type="CDD" id="cd03784">
    <property type="entry name" value="GT1_Gtf-like"/>
    <property type="match status" value="1"/>
</dbReference>
<organism evidence="4">
    <name type="scientific">Solanum lycopersicum</name>
    <name type="common">Tomato</name>
    <name type="synonym">Lycopersicon esculentum</name>
    <dbReference type="NCBI Taxonomy" id="4081"/>
    <lineage>
        <taxon>Eukaryota</taxon>
        <taxon>Viridiplantae</taxon>
        <taxon>Streptophyta</taxon>
        <taxon>Embryophyta</taxon>
        <taxon>Tracheophyta</taxon>
        <taxon>Spermatophyta</taxon>
        <taxon>Magnoliopsida</taxon>
        <taxon>eudicotyledons</taxon>
        <taxon>Gunneridae</taxon>
        <taxon>Pentapetalae</taxon>
        <taxon>asterids</taxon>
        <taxon>lamiids</taxon>
        <taxon>Solanales</taxon>
        <taxon>Solanaceae</taxon>
        <taxon>Solanoideae</taxon>
        <taxon>Solaneae</taxon>
        <taxon>Solanum</taxon>
        <taxon>Solanum subgen. Lycopersicon</taxon>
    </lineage>
</organism>
<keyword evidence="5" id="KW-1185">Reference proteome</keyword>
<dbReference type="Proteomes" id="UP000004994">
    <property type="component" value="Chromosome 1"/>
</dbReference>
<dbReference type="PaxDb" id="4081-Solyc01g107780.2.1"/>
<evidence type="ECO:0000256" key="3">
    <source>
        <dbReference type="ARBA" id="ARBA00022679"/>
    </source>
</evidence>
<dbReference type="PANTHER" id="PTHR48047">
    <property type="entry name" value="GLYCOSYLTRANSFERASE"/>
    <property type="match status" value="1"/>
</dbReference>
<protein>
    <submittedName>
        <fullName evidence="4">Uncharacterized protein</fullName>
    </submittedName>
</protein>
<accession>A0A3Q7ETQ1</accession>
<dbReference type="Pfam" id="PF00201">
    <property type="entry name" value="UDPGT"/>
    <property type="match status" value="1"/>
</dbReference>
<dbReference type="STRING" id="4081.A0A3Q7ETQ1"/>
<dbReference type="GO" id="GO:0035251">
    <property type="term" value="F:UDP-glucosyltransferase activity"/>
    <property type="evidence" value="ECO:0000318"/>
    <property type="project" value="GO_Central"/>
</dbReference>
<dbReference type="Gene3D" id="3.40.50.2000">
    <property type="entry name" value="Glycogen Phosphorylase B"/>
    <property type="match status" value="3"/>
</dbReference>
<reference evidence="4" key="2">
    <citation type="submission" date="2019-01" db="UniProtKB">
        <authorList>
            <consortium name="EnsemblPlants"/>
        </authorList>
    </citation>
    <scope>IDENTIFICATION</scope>
    <source>
        <strain evidence="4">cv. Heinz 1706</strain>
    </source>
</reference>
<evidence type="ECO:0000313" key="5">
    <source>
        <dbReference type="Proteomes" id="UP000004994"/>
    </source>
</evidence>
<evidence type="ECO:0000256" key="1">
    <source>
        <dbReference type="ARBA" id="ARBA00009995"/>
    </source>
</evidence>
<dbReference type="FunFam" id="3.40.50.2000:FF:000071">
    <property type="entry name" value="Glycosyltransferase"/>
    <property type="match status" value="1"/>
</dbReference>
<keyword evidence="3" id="KW-0808">Transferase</keyword>
<dbReference type="InterPro" id="IPR035595">
    <property type="entry name" value="UDP_glycos_trans_CS"/>
</dbReference>
<proteinExistence type="inferred from homology"/>